<dbReference type="InterPro" id="IPR038765">
    <property type="entry name" value="Papain-like_cys_pep_sf"/>
</dbReference>
<dbReference type="GO" id="GO:0005634">
    <property type="term" value="C:nucleus"/>
    <property type="evidence" value="ECO:0007669"/>
    <property type="project" value="TreeGrafter"/>
</dbReference>
<dbReference type="Proteomes" id="UP000193922">
    <property type="component" value="Unassembled WGS sequence"/>
</dbReference>
<dbReference type="Gene3D" id="2.60.210.10">
    <property type="entry name" value="Apoptosis, Tumor Necrosis Factor Receptor Associated Protein 2, Chain A"/>
    <property type="match status" value="1"/>
</dbReference>
<dbReference type="STRING" id="61395.A0A1Y1W0P9"/>
<dbReference type="AlphaFoldDB" id="A0A1Y1W0P9"/>
<proteinExistence type="predicted"/>
<dbReference type="Gene3D" id="3.90.70.10">
    <property type="entry name" value="Cysteine proteinases"/>
    <property type="match status" value="2"/>
</dbReference>
<dbReference type="InterPro" id="IPR001394">
    <property type="entry name" value="Peptidase_C19_UCH"/>
</dbReference>
<dbReference type="PANTHER" id="PTHR24006">
    <property type="entry name" value="UBIQUITIN CARBOXYL-TERMINAL HYDROLASE"/>
    <property type="match status" value="1"/>
</dbReference>
<evidence type="ECO:0000313" key="4">
    <source>
        <dbReference type="Proteomes" id="UP000193922"/>
    </source>
</evidence>
<dbReference type="SUPFAM" id="SSF54001">
    <property type="entry name" value="Cysteine proteinases"/>
    <property type="match status" value="1"/>
</dbReference>
<dbReference type="GO" id="GO:0016579">
    <property type="term" value="P:protein deubiquitination"/>
    <property type="evidence" value="ECO:0007669"/>
    <property type="project" value="InterPro"/>
</dbReference>
<dbReference type="PROSITE" id="PS50235">
    <property type="entry name" value="USP_3"/>
    <property type="match status" value="1"/>
</dbReference>
<accession>A0A1Y1W0P9</accession>
<evidence type="ECO:0000259" key="2">
    <source>
        <dbReference type="PROSITE" id="PS50235"/>
    </source>
</evidence>
<dbReference type="EMBL" id="MCFD01000014">
    <property type="protein sequence ID" value="ORX66885.1"/>
    <property type="molecule type" value="Genomic_DNA"/>
</dbReference>
<comment type="caution">
    <text evidence="3">The sequence shown here is derived from an EMBL/GenBank/DDBJ whole genome shotgun (WGS) entry which is preliminary data.</text>
</comment>
<protein>
    <submittedName>
        <fullName evidence="3">Cysteine proteinase</fullName>
    </submittedName>
</protein>
<gene>
    <name evidence="3" type="ORF">DL89DRAFT_269924</name>
</gene>
<organism evidence="3 4">
    <name type="scientific">Linderina pennispora</name>
    <dbReference type="NCBI Taxonomy" id="61395"/>
    <lineage>
        <taxon>Eukaryota</taxon>
        <taxon>Fungi</taxon>
        <taxon>Fungi incertae sedis</taxon>
        <taxon>Zoopagomycota</taxon>
        <taxon>Kickxellomycotina</taxon>
        <taxon>Kickxellomycetes</taxon>
        <taxon>Kickxellales</taxon>
        <taxon>Kickxellaceae</taxon>
        <taxon>Linderina</taxon>
    </lineage>
</organism>
<dbReference type="InterPro" id="IPR028889">
    <property type="entry name" value="USP"/>
</dbReference>
<dbReference type="SUPFAM" id="SSF49599">
    <property type="entry name" value="TRAF domain-like"/>
    <property type="match status" value="1"/>
</dbReference>
<name>A0A1Y1W0P9_9FUNG</name>
<dbReference type="GO" id="GO:0005829">
    <property type="term" value="C:cytosol"/>
    <property type="evidence" value="ECO:0007669"/>
    <property type="project" value="TreeGrafter"/>
</dbReference>
<feature type="domain" description="USP" evidence="2">
    <location>
        <begin position="183"/>
        <end position="445"/>
    </location>
</feature>
<evidence type="ECO:0000259" key="1">
    <source>
        <dbReference type="PROSITE" id="PS50144"/>
    </source>
</evidence>
<dbReference type="Pfam" id="PF00443">
    <property type="entry name" value="UCH"/>
    <property type="match status" value="1"/>
</dbReference>
<dbReference type="GO" id="GO:0004843">
    <property type="term" value="F:cysteine-type deubiquitinase activity"/>
    <property type="evidence" value="ECO:0007669"/>
    <property type="project" value="InterPro"/>
</dbReference>
<dbReference type="InterPro" id="IPR050164">
    <property type="entry name" value="Peptidase_C19"/>
</dbReference>
<dbReference type="PROSITE" id="PS50144">
    <property type="entry name" value="MATH"/>
    <property type="match status" value="1"/>
</dbReference>
<keyword evidence="4" id="KW-1185">Reference proteome</keyword>
<dbReference type="GeneID" id="63805130"/>
<evidence type="ECO:0000313" key="3">
    <source>
        <dbReference type="EMBL" id="ORX66885.1"/>
    </source>
</evidence>
<sequence length="463" mass="52846">MQTAKQQSDSLPEYALVDTATARPIELSIDPPQQRQNTSGSWFRAISPTDNSRFFDGYEERGHGCIHWEVDNWPYLAYSAYSRVFVVAGQEFQVAFYPKGTNIADYTSAFLVAHPNEDDIGWSACVYFALVMSNPFNPSIRRVQTFEHRFSAAERRFGMDEFEKYSDLVRCQGPRPVIEQSSLRISAYVRTCPSVNALLQVLFHIRIFRQVVFLSPSHISGDSFCLPESLRHLFTSLQTWSKPADSRVVCDALKFMDSQTSEMLGTRRILNDIIASLRDTTEESPAAGAISILFQATKRYTLTDMSGNRSRAWTKNSASIPASIFEKTVAFDRIPPVLHIHLNRICNNSSGKGGQELAHRFDYPRMLDLQSYASDHADLSHPWIYRLYAVCFHNGKAHQDRYFAWHGNWVTFADGDVQPEHDRDVFDAHLDPSPVNVYMLVYIRDDIYDTILSSDELWSLNSN</sequence>
<reference evidence="3 4" key="1">
    <citation type="submission" date="2016-07" db="EMBL/GenBank/DDBJ databases">
        <title>Pervasive Adenine N6-methylation of Active Genes in Fungi.</title>
        <authorList>
            <consortium name="DOE Joint Genome Institute"/>
            <person name="Mondo S.J."/>
            <person name="Dannebaum R.O."/>
            <person name="Kuo R.C."/>
            <person name="Labutti K."/>
            <person name="Haridas S."/>
            <person name="Kuo A."/>
            <person name="Salamov A."/>
            <person name="Ahrendt S.R."/>
            <person name="Lipzen A."/>
            <person name="Sullivan W."/>
            <person name="Andreopoulos W.B."/>
            <person name="Clum A."/>
            <person name="Lindquist E."/>
            <person name="Daum C."/>
            <person name="Ramamoorthy G.K."/>
            <person name="Gryganskyi A."/>
            <person name="Culley D."/>
            <person name="Magnuson J.K."/>
            <person name="James T.Y."/>
            <person name="O'Malley M.A."/>
            <person name="Stajich J.E."/>
            <person name="Spatafora J.W."/>
            <person name="Visel A."/>
            <person name="Grigoriev I.V."/>
        </authorList>
    </citation>
    <scope>NUCLEOTIDE SEQUENCE [LARGE SCALE GENOMIC DNA]</scope>
    <source>
        <strain evidence="3 4">ATCC 12442</strain>
    </source>
</reference>
<dbReference type="InterPro" id="IPR008974">
    <property type="entry name" value="TRAF-like"/>
</dbReference>
<dbReference type="OrthoDB" id="2602938at2759"/>
<dbReference type="Pfam" id="PF22486">
    <property type="entry name" value="MATH_2"/>
    <property type="match status" value="1"/>
</dbReference>
<dbReference type="RefSeq" id="XP_040740844.1">
    <property type="nucleotide sequence ID" value="XM_040888482.1"/>
</dbReference>
<dbReference type="InterPro" id="IPR002083">
    <property type="entry name" value="MATH/TRAF_dom"/>
</dbReference>
<feature type="domain" description="MATH" evidence="1">
    <location>
        <begin position="63"/>
        <end position="189"/>
    </location>
</feature>